<evidence type="ECO:0000313" key="2">
    <source>
        <dbReference type="EMBL" id="KAK9928800.1"/>
    </source>
</evidence>
<feature type="compositionally biased region" description="Polar residues" evidence="1">
    <location>
        <begin position="99"/>
        <end position="115"/>
    </location>
</feature>
<proteinExistence type="predicted"/>
<dbReference type="AlphaFoldDB" id="A0AAW1WZM1"/>
<feature type="region of interest" description="Disordered" evidence="1">
    <location>
        <begin position="192"/>
        <end position="212"/>
    </location>
</feature>
<organism evidence="2 3">
    <name type="scientific">Rubus argutus</name>
    <name type="common">Southern blackberry</name>
    <dbReference type="NCBI Taxonomy" id="59490"/>
    <lineage>
        <taxon>Eukaryota</taxon>
        <taxon>Viridiplantae</taxon>
        <taxon>Streptophyta</taxon>
        <taxon>Embryophyta</taxon>
        <taxon>Tracheophyta</taxon>
        <taxon>Spermatophyta</taxon>
        <taxon>Magnoliopsida</taxon>
        <taxon>eudicotyledons</taxon>
        <taxon>Gunneridae</taxon>
        <taxon>Pentapetalae</taxon>
        <taxon>rosids</taxon>
        <taxon>fabids</taxon>
        <taxon>Rosales</taxon>
        <taxon>Rosaceae</taxon>
        <taxon>Rosoideae</taxon>
        <taxon>Rosoideae incertae sedis</taxon>
        <taxon>Rubus</taxon>
    </lineage>
</organism>
<reference evidence="2 3" key="1">
    <citation type="journal article" date="2023" name="G3 (Bethesda)">
        <title>A chromosome-length genome assembly and annotation of blackberry (Rubus argutus, cv. 'Hillquist').</title>
        <authorList>
            <person name="Bruna T."/>
            <person name="Aryal R."/>
            <person name="Dudchenko O."/>
            <person name="Sargent D.J."/>
            <person name="Mead D."/>
            <person name="Buti M."/>
            <person name="Cavallini A."/>
            <person name="Hytonen T."/>
            <person name="Andres J."/>
            <person name="Pham M."/>
            <person name="Weisz D."/>
            <person name="Mascagni F."/>
            <person name="Usai G."/>
            <person name="Natali L."/>
            <person name="Bassil N."/>
            <person name="Fernandez G.E."/>
            <person name="Lomsadze A."/>
            <person name="Armour M."/>
            <person name="Olukolu B."/>
            <person name="Poorten T."/>
            <person name="Britton C."/>
            <person name="Davik J."/>
            <person name="Ashrafi H."/>
            <person name="Aiden E.L."/>
            <person name="Borodovsky M."/>
            <person name="Worthington M."/>
        </authorList>
    </citation>
    <scope>NUCLEOTIDE SEQUENCE [LARGE SCALE GENOMIC DNA]</scope>
    <source>
        <strain evidence="2">PI 553951</strain>
    </source>
</reference>
<protein>
    <submittedName>
        <fullName evidence="2">Uncharacterized protein</fullName>
    </submittedName>
</protein>
<feature type="region of interest" description="Disordered" evidence="1">
    <location>
        <begin position="1"/>
        <end position="27"/>
    </location>
</feature>
<feature type="region of interest" description="Disordered" evidence="1">
    <location>
        <begin position="85"/>
        <end position="128"/>
    </location>
</feature>
<name>A0AAW1WZM1_RUBAR</name>
<dbReference type="Proteomes" id="UP001457282">
    <property type="component" value="Unassembled WGS sequence"/>
</dbReference>
<evidence type="ECO:0000313" key="3">
    <source>
        <dbReference type="Proteomes" id="UP001457282"/>
    </source>
</evidence>
<evidence type="ECO:0000256" key="1">
    <source>
        <dbReference type="SAM" id="MobiDB-lite"/>
    </source>
</evidence>
<accession>A0AAW1WZM1</accession>
<feature type="compositionally biased region" description="Low complexity" evidence="1">
    <location>
        <begin position="1"/>
        <end position="18"/>
    </location>
</feature>
<comment type="caution">
    <text evidence="2">The sequence shown here is derived from an EMBL/GenBank/DDBJ whole genome shotgun (WGS) entry which is preliminary data.</text>
</comment>
<sequence length="269" mass="29418">MTLTQITIPVSTPSSSQPQPIPKPKPTCKTKFTTYFSSQNLQNNQINPWPSLCRQAFTVKSINNRASRSPSPATQYRRARARCSLTRPDQHHHHHHSGFATSPCSPMTSLASSQGRRNPSSPPRCRRRFKAAPPSLLSIFSTPPSSVQPSSSPSLFCSAVTAPEPVPAPMSHSPAHSRRRARASYTVSHPPANCPDHEAAPSRTLPVPSHRDAQQEPAPICQLNRRPCYPPPPLLLATHHVAVSAATEKTSSAVPLCSDGRKKRKCYEI</sequence>
<keyword evidence="3" id="KW-1185">Reference proteome</keyword>
<dbReference type="EMBL" id="JBEDUW010000005">
    <property type="protein sequence ID" value="KAK9928800.1"/>
    <property type="molecule type" value="Genomic_DNA"/>
</dbReference>
<gene>
    <name evidence="2" type="ORF">M0R45_025920</name>
</gene>